<dbReference type="InterPro" id="IPR036188">
    <property type="entry name" value="FAD/NAD-bd_sf"/>
</dbReference>
<keyword evidence="7 11" id="KW-0560">Oxidoreductase</keyword>
<dbReference type="AlphaFoldDB" id="A0A4S4LFB3"/>
<comment type="similarity">
    <text evidence="3 11">Belongs to the protoporphyrinogen/coproporphyrinogen oxidase family. Protoporphyrinogen oxidase subfamily.</text>
</comment>
<evidence type="ECO:0000256" key="1">
    <source>
        <dbReference type="ARBA" id="ARBA00002600"/>
    </source>
</evidence>
<organism evidence="14 15">
    <name type="scientific">Bondarzewia mesenterica</name>
    <dbReference type="NCBI Taxonomy" id="1095465"/>
    <lineage>
        <taxon>Eukaryota</taxon>
        <taxon>Fungi</taxon>
        <taxon>Dikarya</taxon>
        <taxon>Basidiomycota</taxon>
        <taxon>Agaricomycotina</taxon>
        <taxon>Agaricomycetes</taxon>
        <taxon>Russulales</taxon>
        <taxon>Bondarzewiaceae</taxon>
        <taxon>Bondarzewia</taxon>
    </lineage>
</organism>
<dbReference type="InterPro" id="IPR002937">
    <property type="entry name" value="Amino_oxidase"/>
</dbReference>
<dbReference type="Pfam" id="PF01593">
    <property type="entry name" value="Amino_oxidase"/>
    <property type="match status" value="1"/>
</dbReference>
<keyword evidence="15" id="KW-1185">Reference proteome</keyword>
<dbReference type="SUPFAM" id="SSF54373">
    <property type="entry name" value="FAD-linked reductases, C-terminal domain"/>
    <property type="match status" value="1"/>
</dbReference>
<evidence type="ECO:0000313" key="15">
    <source>
        <dbReference type="Proteomes" id="UP000310158"/>
    </source>
</evidence>
<dbReference type="GO" id="GO:0004729">
    <property type="term" value="F:oxygen-dependent protoporphyrinogen oxidase activity"/>
    <property type="evidence" value="ECO:0007669"/>
    <property type="project" value="UniProtKB-UniRule"/>
</dbReference>
<comment type="catalytic activity">
    <reaction evidence="10 11">
        <text>protoporphyrinogen IX + 3 O2 = protoporphyrin IX + 3 H2O2</text>
        <dbReference type="Rhea" id="RHEA:25576"/>
        <dbReference type="ChEBI" id="CHEBI:15379"/>
        <dbReference type="ChEBI" id="CHEBI:16240"/>
        <dbReference type="ChEBI" id="CHEBI:57306"/>
        <dbReference type="ChEBI" id="CHEBI:57307"/>
        <dbReference type="EC" id="1.3.3.4"/>
    </reaction>
</comment>
<comment type="function">
    <text evidence="1 11">Catalyzes the 6-electron oxidation of protoporphyrinogen-IX to form protoporphyrin-IX.</text>
</comment>
<evidence type="ECO:0000256" key="5">
    <source>
        <dbReference type="ARBA" id="ARBA00022630"/>
    </source>
</evidence>
<dbReference type="EC" id="1.3.3.4" evidence="4 11"/>
<comment type="caution">
    <text evidence="14">The sequence shown here is derived from an EMBL/GenBank/DDBJ whole genome shotgun (WGS) entry which is preliminary data.</text>
</comment>
<keyword evidence="5 11" id="KW-0285">Flavoprotein</keyword>
<name>A0A4S4LFB3_9AGAM</name>
<evidence type="ECO:0000256" key="7">
    <source>
        <dbReference type="ARBA" id="ARBA00023002"/>
    </source>
</evidence>
<keyword evidence="9 11" id="KW-0627">Porphyrin biosynthesis</keyword>
<evidence type="ECO:0000256" key="11">
    <source>
        <dbReference type="RuleBase" id="RU367069"/>
    </source>
</evidence>
<dbReference type="OrthoDB" id="438553at2759"/>
<evidence type="ECO:0000313" key="14">
    <source>
        <dbReference type="EMBL" id="THH10335.1"/>
    </source>
</evidence>
<gene>
    <name evidence="14" type="ORF">EW146_g8401</name>
</gene>
<evidence type="ECO:0000256" key="10">
    <source>
        <dbReference type="ARBA" id="ARBA00047554"/>
    </source>
</evidence>
<evidence type="ECO:0000256" key="12">
    <source>
        <dbReference type="SAM" id="MobiDB-lite"/>
    </source>
</evidence>
<keyword evidence="6 11" id="KW-0274">FAD</keyword>
<dbReference type="EMBL" id="SGPL01000578">
    <property type="protein sequence ID" value="THH10335.1"/>
    <property type="molecule type" value="Genomic_DNA"/>
</dbReference>
<dbReference type="PANTHER" id="PTHR42923">
    <property type="entry name" value="PROTOPORPHYRINOGEN OXIDASE"/>
    <property type="match status" value="1"/>
</dbReference>
<dbReference type="UniPathway" id="UPA00251">
    <property type="reaction ID" value="UER00324"/>
</dbReference>
<dbReference type="NCBIfam" id="TIGR00562">
    <property type="entry name" value="proto_IX_ox"/>
    <property type="match status" value="1"/>
</dbReference>
<dbReference type="GO" id="GO:0005743">
    <property type="term" value="C:mitochondrial inner membrane"/>
    <property type="evidence" value="ECO:0007669"/>
    <property type="project" value="UniProtKB-SubCell"/>
</dbReference>
<reference evidence="14 15" key="1">
    <citation type="submission" date="2019-02" db="EMBL/GenBank/DDBJ databases">
        <title>Genome sequencing of the rare red list fungi Bondarzewia mesenterica.</title>
        <authorList>
            <person name="Buettner E."/>
            <person name="Kellner H."/>
        </authorList>
    </citation>
    <scope>NUCLEOTIDE SEQUENCE [LARGE SCALE GENOMIC DNA]</scope>
    <source>
        <strain evidence="14 15">DSM 108281</strain>
    </source>
</reference>
<sequence length="535" mass="57174">MSTSGPHIAVLGGGLTGLSAAYHLARLHPTARVTLLEKDTRFGGWIRSERVEVQDEHGNKASVLLEAGPRTLRSNAKAVLELVLVGGKMVWRGRSTFWTSNHKPSALHGRPLPLVPGSFTFRPLQAFSSFPPLSLASSHPLLAESSFPPSFLSHSNPTTDRRTRQTSLSMPSLPDALGPRSRARSGSALCHGVYGADSRQLSVRAAFPTLWEAEERGKGSVMWGEIGPGAWFGAGKRKKVVQAKEKEEAWALSEDQEFVGRVKKAAVLSFKDGLEQLVTALVEALEKNDRVQLRKGTEVVALSQDSESKAVEIRLANGETLTATHVISALPLPALSPLLPSSHALPHLTVNPASTVTVFTLVFSTAHLTTPLHPPGFGYLIPRPADGYEAGAKGDESGLLGVVFDTASLGEQDAALEGDGADKFVKITAMIGGPYPLEPAQLELESVLKTIARQLGRDGGLPKPVHWEVHRNVGSIPTYTVGHVERMEEMRRVAAQKWDDRLVVVGAGVGGVSVGDCAKAGREAARGLIKADLVV</sequence>
<comment type="pathway">
    <text evidence="2 11">Porphyrin-containing compound metabolism; protoporphyrin-IX biosynthesis; protoporphyrin-IX from protoporphyrinogen-IX: step 1/1.</text>
</comment>
<comment type="cofactor">
    <cofactor evidence="11">
        <name>FAD</name>
        <dbReference type="ChEBI" id="CHEBI:57692"/>
    </cofactor>
    <text evidence="11">Binds 1 FAD per subunit.</text>
</comment>
<keyword evidence="8 11" id="KW-0350">Heme biosynthesis</keyword>
<accession>A0A4S4LFB3</accession>
<dbReference type="InterPro" id="IPR050464">
    <property type="entry name" value="Zeta_carotene_desat/Oxidored"/>
</dbReference>
<feature type="region of interest" description="Disordered" evidence="12">
    <location>
        <begin position="149"/>
        <end position="181"/>
    </location>
</feature>
<feature type="domain" description="Amine oxidase" evidence="13">
    <location>
        <begin position="15"/>
        <end position="528"/>
    </location>
</feature>
<comment type="subcellular location">
    <subcellularLocation>
        <location evidence="11">Mitochondrion inner membrane</location>
    </subcellularLocation>
</comment>
<evidence type="ECO:0000259" key="13">
    <source>
        <dbReference type="Pfam" id="PF01593"/>
    </source>
</evidence>
<evidence type="ECO:0000256" key="6">
    <source>
        <dbReference type="ARBA" id="ARBA00022827"/>
    </source>
</evidence>
<dbReference type="GO" id="GO:0006782">
    <property type="term" value="P:protoporphyrinogen IX biosynthetic process"/>
    <property type="evidence" value="ECO:0007669"/>
    <property type="project" value="UniProtKB-UniRule"/>
</dbReference>
<evidence type="ECO:0000256" key="9">
    <source>
        <dbReference type="ARBA" id="ARBA00023244"/>
    </source>
</evidence>
<protein>
    <recommendedName>
        <fullName evidence="4 11">Protoporphyrinogen oxidase</fullName>
        <ecNumber evidence="4 11">1.3.3.4</ecNumber>
    </recommendedName>
</protein>
<evidence type="ECO:0000256" key="3">
    <source>
        <dbReference type="ARBA" id="ARBA00010551"/>
    </source>
</evidence>
<evidence type="ECO:0000256" key="8">
    <source>
        <dbReference type="ARBA" id="ARBA00023133"/>
    </source>
</evidence>
<dbReference type="PANTHER" id="PTHR42923:SF3">
    <property type="entry name" value="PROTOPORPHYRINOGEN OXIDASE"/>
    <property type="match status" value="1"/>
</dbReference>
<evidence type="ECO:0000256" key="4">
    <source>
        <dbReference type="ARBA" id="ARBA00012867"/>
    </source>
</evidence>
<evidence type="ECO:0000256" key="2">
    <source>
        <dbReference type="ARBA" id="ARBA00005073"/>
    </source>
</evidence>
<dbReference type="SUPFAM" id="SSF51905">
    <property type="entry name" value="FAD/NAD(P)-binding domain"/>
    <property type="match status" value="1"/>
</dbReference>
<dbReference type="InterPro" id="IPR004572">
    <property type="entry name" value="Protoporphyrinogen_oxidase"/>
</dbReference>
<dbReference type="Proteomes" id="UP000310158">
    <property type="component" value="Unassembled WGS sequence"/>
</dbReference>
<proteinExistence type="inferred from homology"/>
<dbReference type="Gene3D" id="3.50.50.60">
    <property type="entry name" value="FAD/NAD(P)-binding domain"/>
    <property type="match status" value="1"/>
</dbReference>